<dbReference type="PATRIC" id="fig|1234595.3.peg.531"/>
<dbReference type="GO" id="GO:0020037">
    <property type="term" value="F:heme binding"/>
    <property type="evidence" value="ECO:0007669"/>
    <property type="project" value="InterPro"/>
</dbReference>
<dbReference type="RefSeq" id="WP_008599984.1">
    <property type="nucleotide sequence ID" value="NZ_AMRV01000001.1"/>
</dbReference>
<dbReference type="PANTHER" id="PTHR32089">
    <property type="entry name" value="METHYL-ACCEPTING CHEMOTAXIS PROTEIN MCPB"/>
    <property type="match status" value="1"/>
</dbReference>
<dbReference type="PANTHER" id="PTHR32089:SF112">
    <property type="entry name" value="LYSOZYME-LIKE PROTEIN-RELATED"/>
    <property type="match status" value="1"/>
</dbReference>
<dbReference type="Pfam" id="PF00015">
    <property type="entry name" value="MCPsignal"/>
    <property type="match status" value="1"/>
</dbReference>
<keyword evidence="6" id="KW-1185">Reference proteome</keyword>
<dbReference type="SUPFAM" id="SSF58104">
    <property type="entry name" value="Methyl-accepting chemotaxis protein (MCP) signaling domain"/>
    <property type="match status" value="1"/>
</dbReference>
<sequence length="449" mass="48454">MKIGTAHERPLDFDGLSVEKRLKAFAIDEDTVAAIDIFAPILQRHSRRLAETYWSVFADIDGIEITQAQWDRQIDFATNYSMRRFTPPIDREWMISVLEAGARVHRGGRSPFAAIGALNQSHAEAIEILREEITDARQTQHLFVHLRRIFALEVELFMTSIQRRIAELATAQLQSQGRRFQDDIAAAVELASAKSRAAREQSANAETVTQNLLARAAEVATAAEQSAMAMREAAETSTGLIRAIEETRSAVDNASDVVDRATAQANDAVDLASILAEHTRAVESIVSLIRNIAGQTNLLALNATIEAARAGESGRGFAVVASEVKSLAGQTARATDDIARKIADIQNSSAKAVAANRSILETVDGVRGSAERIREAMDRQSATVTMITGSVDETAISADSMSEAIASIRLTTETMAKDLSGAATSSSEVDERIAGLQQSAATFLRSFAA</sequence>
<dbReference type="AlphaFoldDB" id="M2U9G1"/>
<evidence type="ECO:0000313" key="5">
    <source>
        <dbReference type="EMBL" id="EMD84602.1"/>
    </source>
</evidence>
<keyword evidence="1 3" id="KW-0807">Transducer</keyword>
<evidence type="ECO:0000313" key="6">
    <source>
        <dbReference type="Proteomes" id="UP000011717"/>
    </source>
</evidence>
<evidence type="ECO:0000256" key="1">
    <source>
        <dbReference type="ARBA" id="ARBA00023224"/>
    </source>
</evidence>
<dbReference type="Gene3D" id="1.10.490.10">
    <property type="entry name" value="Globins"/>
    <property type="match status" value="1"/>
</dbReference>
<name>M2U9G1_9SPHN</name>
<dbReference type="OrthoDB" id="5292010at2"/>
<dbReference type="GO" id="GO:0006935">
    <property type="term" value="P:chemotaxis"/>
    <property type="evidence" value="ECO:0007669"/>
    <property type="project" value="InterPro"/>
</dbReference>
<protein>
    <submittedName>
        <fullName evidence="5">Methyl-accepting chemotaxis sensory transducer</fullName>
    </submittedName>
</protein>
<dbReference type="GO" id="GO:0004888">
    <property type="term" value="F:transmembrane signaling receptor activity"/>
    <property type="evidence" value="ECO:0007669"/>
    <property type="project" value="InterPro"/>
</dbReference>
<organism evidence="5 6">
    <name type="scientific">Pacificimonas flava</name>
    <dbReference type="NCBI Taxonomy" id="1234595"/>
    <lineage>
        <taxon>Bacteria</taxon>
        <taxon>Pseudomonadati</taxon>
        <taxon>Pseudomonadota</taxon>
        <taxon>Alphaproteobacteria</taxon>
        <taxon>Sphingomonadales</taxon>
        <taxon>Sphingosinicellaceae</taxon>
        <taxon>Pacificimonas</taxon>
    </lineage>
</organism>
<dbReference type="InterPro" id="IPR004089">
    <property type="entry name" value="MCPsignal_dom"/>
</dbReference>
<comment type="caution">
    <text evidence="5">The sequence shown here is derived from an EMBL/GenBank/DDBJ whole genome shotgun (WGS) entry which is preliminary data.</text>
</comment>
<comment type="similarity">
    <text evidence="2">Belongs to the methyl-accepting chemotaxis (MCP) protein family.</text>
</comment>
<dbReference type="GO" id="GO:0019825">
    <property type="term" value="F:oxygen binding"/>
    <property type="evidence" value="ECO:0007669"/>
    <property type="project" value="InterPro"/>
</dbReference>
<accession>M2U9G1</accession>
<dbReference type="PROSITE" id="PS50111">
    <property type="entry name" value="CHEMOTAXIS_TRANSDUC_2"/>
    <property type="match status" value="1"/>
</dbReference>
<dbReference type="EMBL" id="AMRV01000001">
    <property type="protein sequence ID" value="EMD84602.1"/>
    <property type="molecule type" value="Genomic_DNA"/>
</dbReference>
<dbReference type="InterPro" id="IPR004090">
    <property type="entry name" value="Chemotax_Me-accpt_rcpt"/>
</dbReference>
<evidence type="ECO:0000259" key="4">
    <source>
        <dbReference type="PROSITE" id="PS50111"/>
    </source>
</evidence>
<evidence type="ECO:0000256" key="2">
    <source>
        <dbReference type="ARBA" id="ARBA00029447"/>
    </source>
</evidence>
<dbReference type="SMART" id="SM00283">
    <property type="entry name" value="MA"/>
    <property type="match status" value="1"/>
</dbReference>
<proteinExistence type="inferred from homology"/>
<dbReference type="PRINTS" id="PR00260">
    <property type="entry name" value="CHEMTRNSDUCR"/>
</dbReference>
<reference evidence="5 6" key="1">
    <citation type="journal article" date="2013" name="Genome Announc.">
        <title>Draft Genome Sequence of Strain JLT2015T, Belonging to the Family Sphingomonadaceae of the Alphaproteobacteria.</title>
        <authorList>
            <person name="Tang K."/>
            <person name="Liu K."/>
            <person name="Li S."/>
            <person name="Jiao N."/>
        </authorList>
    </citation>
    <scope>NUCLEOTIDE SEQUENCE [LARGE SCALE GENOMIC DNA]</scope>
    <source>
        <strain evidence="5 6">JLT2015</strain>
    </source>
</reference>
<gene>
    <name evidence="5" type="ORF">C725_0532</name>
</gene>
<dbReference type="Gene3D" id="1.10.287.950">
    <property type="entry name" value="Methyl-accepting chemotaxis protein"/>
    <property type="match status" value="1"/>
</dbReference>
<dbReference type="Proteomes" id="UP000011717">
    <property type="component" value="Unassembled WGS sequence"/>
</dbReference>
<feature type="domain" description="Methyl-accepting transducer" evidence="4">
    <location>
        <begin position="187"/>
        <end position="416"/>
    </location>
</feature>
<dbReference type="GO" id="GO:0016020">
    <property type="term" value="C:membrane"/>
    <property type="evidence" value="ECO:0007669"/>
    <property type="project" value="InterPro"/>
</dbReference>
<evidence type="ECO:0000256" key="3">
    <source>
        <dbReference type="PROSITE-ProRule" id="PRU00284"/>
    </source>
</evidence>
<dbReference type="GO" id="GO:0007165">
    <property type="term" value="P:signal transduction"/>
    <property type="evidence" value="ECO:0007669"/>
    <property type="project" value="UniProtKB-KW"/>
</dbReference>
<dbReference type="InterPro" id="IPR012292">
    <property type="entry name" value="Globin/Proto"/>
</dbReference>